<feature type="non-terminal residue" evidence="2">
    <location>
        <position position="764"/>
    </location>
</feature>
<keyword evidence="1" id="KW-0175">Coiled coil</keyword>
<keyword evidence="3" id="KW-1185">Reference proteome</keyword>
<accession>A0ABN7V0D3</accession>
<proteinExistence type="predicted"/>
<dbReference type="PANTHER" id="PTHR34714:SF2">
    <property type="entry name" value="EGF-LIKE DOMAIN-CONTAINING PROTEIN"/>
    <property type="match status" value="1"/>
</dbReference>
<comment type="caution">
    <text evidence="2">The sequence shown here is derived from an EMBL/GenBank/DDBJ whole genome shotgun (WGS) entry which is preliminary data.</text>
</comment>
<feature type="coiled-coil region" evidence="1">
    <location>
        <begin position="309"/>
        <end position="343"/>
    </location>
</feature>
<protein>
    <submittedName>
        <fullName evidence="2">45152_t:CDS:1</fullName>
    </submittedName>
</protein>
<evidence type="ECO:0000313" key="2">
    <source>
        <dbReference type="EMBL" id="CAG8704314.1"/>
    </source>
</evidence>
<sequence>MPQSNNWKEVYNDVLSFFKIPKLKPELRMTDIGDIEVSGSDLFVDLYEYFSNFNIKPETRIFRIYADVVQLSKTFEIPLANDSCAILIVARRIEIEPKCQIIINYKKFFRIIIYTMEISSELEIIANYDSYKFEIKDSESIGKLLTICNGKSPEFKDICTFDNIILKNNSFFKILQYSLNIAIALFYDNPGITRSILSWIRKITRHSECEELNELYDYASTIVTKLNAIDKRKNDNILFVPPLDKRIYRERMDEFMKFAKDYEEKLTQILNDNGQKLELLDATLENYDDKVKKYDYLNEERKTRYYSALKLMNKIENELQVKRKNAEDDFHNFEKRVKNWLDKRRHKAQLKLVIAVVTLALSIGQIVSKPACGVTSFVATIKNMDNSFHEALEKFDLEEFRKMIETEEDRKILDEIEQIIKDHKKLISDLAYVIADQIKIELEKEDKKGIYLSAKWEFTRRHMMKLLELPKEPIIEVVDKYLFSLENFFIFIDAYIKAKVEEIESREEFERTSKYAEISHSKKKRIEQNKNNESNHYDEIKFQLIEHLINIKFWMMIYMEDYLCAYEYWSLSKPEIKPSIIKTFQDLEKDMNKIRDELEKAYVQFGCGPNLNWSLIKFDEKKYIEEFKNNRSVIIEIPLDCEELSNYAHINLLAFRVYLEGVGTEHETISLCISNTGTLANRDKKNQIHHFRAKPVSVNEFRYRKSSSFNPSVEFDKVEKYIDHDNKYKNDEKIYFVPTPFCQWKISLNTKNDLSGLRSINIHL</sequence>
<dbReference type="Proteomes" id="UP000789901">
    <property type="component" value="Unassembled WGS sequence"/>
</dbReference>
<dbReference type="PANTHER" id="PTHR34714">
    <property type="entry name" value="EGF-LIKE DOMAIN-CONTAINING PROTEIN"/>
    <property type="match status" value="1"/>
</dbReference>
<evidence type="ECO:0000256" key="1">
    <source>
        <dbReference type="SAM" id="Coils"/>
    </source>
</evidence>
<organism evidence="2 3">
    <name type="scientific">Gigaspora margarita</name>
    <dbReference type="NCBI Taxonomy" id="4874"/>
    <lineage>
        <taxon>Eukaryota</taxon>
        <taxon>Fungi</taxon>
        <taxon>Fungi incertae sedis</taxon>
        <taxon>Mucoromycota</taxon>
        <taxon>Glomeromycotina</taxon>
        <taxon>Glomeromycetes</taxon>
        <taxon>Diversisporales</taxon>
        <taxon>Gigasporaceae</taxon>
        <taxon>Gigaspora</taxon>
    </lineage>
</organism>
<dbReference type="EMBL" id="CAJVQB010007490">
    <property type="protein sequence ID" value="CAG8704314.1"/>
    <property type="molecule type" value="Genomic_DNA"/>
</dbReference>
<reference evidence="2 3" key="1">
    <citation type="submission" date="2021-06" db="EMBL/GenBank/DDBJ databases">
        <authorList>
            <person name="Kallberg Y."/>
            <person name="Tangrot J."/>
            <person name="Rosling A."/>
        </authorList>
    </citation>
    <scope>NUCLEOTIDE SEQUENCE [LARGE SCALE GENOMIC DNA]</scope>
    <source>
        <strain evidence="2 3">120-4 pot B 10/14</strain>
    </source>
</reference>
<gene>
    <name evidence="2" type="ORF">GMARGA_LOCUS12334</name>
</gene>
<name>A0ABN7V0D3_GIGMA</name>
<evidence type="ECO:0000313" key="3">
    <source>
        <dbReference type="Proteomes" id="UP000789901"/>
    </source>
</evidence>